<reference evidence="7 8" key="1">
    <citation type="submission" date="2016-04" db="EMBL/GenBank/DDBJ databases">
        <authorList>
            <consortium name="Pathogen Informatics"/>
        </authorList>
    </citation>
    <scope>NUCLEOTIDE SEQUENCE [LARGE SCALE GENOMIC DNA]</scope>
    <source>
        <strain evidence="7 8">H044680328</strain>
    </source>
</reference>
<dbReference type="Pfam" id="PF00126">
    <property type="entry name" value="HTH_1"/>
    <property type="match status" value="1"/>
</dbReference>
<dbReference type="InterPro" id="IPR000847">
    <property type="entry name" value="LysR_HTH_N"/>
</dbReference>
<dbReference type="PATRIC" id="fig|123899.6.peg.2899"/>
<evidence type="ECO:0000256" key="4">
    <source>
        <dbReference type="ARBA" id="ARBA00023159"/>
    </source>
</evidence>
<dbReference type="KEGG" id="btrm:SAMEA390648702909"/>
<evidence type="ECO:0000256" key="5">
    <source>
        <dbReference type="ARBA" id="ARBA00023163"/>
    </source>
</evidence>
<evidence type="ECO:0000256" key="3">
    <source>
        <dbReference type="ARBA" id="ARBA00023125"/>
    </source>
</evidence>
<gene>
    <name evidence="7" type="primary">benM_6</name>
    <name evidence="7" type="ORF">SAMEA3906487_02909</name>
</gene>
<dbReference type="PRINTS" id="PR00039">
    <property type="entry name" value="HTHLYSR"/>
</dbReference>
<dbReference type="InterPro" id="IPR036388">
    <property type="entry name" value="WH-like_DNA-bd_sf"/>
</dbReference>
<dbReference type="SUPFAM" id="SSF46785">
    <property type="entry name" value="Winged helix' DNA-binding domain"/>
    <property type="match status" value="1"/>
</dbReference>
<evidence type="ECO:0000256" key="1">
    <source>
        <dbReference type="ARBA" id="ARBA00009437"/>
    </source>
</evidence>
<protein>
    <submittedName>
        <fullName evidence="7">LysR family transcriptional regulator</fullName>
    </submittedName>
</protein>
<keyword evidence="5" id="KW-0804">Transcription</keyword>
<dbReference type="RefSeq" id="WP_063492130.1">
    <property type="nucleotide sequence ID" value="NZ_CP016340.1"/>
</dbReference>
<dbReference type="GO" id="GO:0003677">
    <property type="term" value="F:DNA binding"/>
    <property type="evidence" value="ECO:0007669"/>
    <property type="project" value="UniProtKB-KW"/>
</dbReference>
<dbReference type="OrthoDB" id="8587114at2"/>
<dbReference type="Gene3D" id="1.10.10.10">
    <property type="entry name" value="Winged helix-like DNA-binding domain superfamily/Winged helix DNA-binding domain"/>
    <property type="match status" value="1"/>
</dbReference>
<keyword evidence="2" id="KW-0805">Transcription regulation</keyword>
<dbReference type="EMBL" id="LT546645">
    <property type="protein sequence ID" value="SAI71775.1"/>
    <property type="molecule type" value="Genomic_DNA"/>
</dbReference>
<dbReference type="PANTHER" id="PTHR30293">
    <property type="entry name" value="TRANSCRIPTIONAL REGULATORY PROTEIN NAC-RELATED"/>
    <property type="match status" value="1"/>
</dbReference>
<dbReference type="Proteomes" id="UP000076825">
    <property type="component" value="Chromosome 1"/>
</dbReference>
<dbReference type="GO" id="GO:2000142">
    <property type="term" value="P:regulation of DNA-templated transcription initiation"/>
    <property type="evidence" value="ECO:0007669"/>
    <property type="project" value="TreeGrafter"/>
</dbReference>
<dbReference type="GeneID" id="56589839"/>
<dbReference type="PANTHER" id="PTHR30293:SF0">
    <property type="entry name" value="NITROGEN ASSIMILATION REGULATORY PROTEIN NAC"/>
    <property type="match status" value="1"/>
</dbReference>
<dbReference type="STRING" id="123899.SAMEA3906487_02909"/>
<dbReference type="Pfam" id="PF03466">
    <property type="entry name" value="LysR_substrate"/>
    <property type="match status" value="1"/>
</dbReference>
<dbReference type="InterPro" id="IPR005119">
    <property type="entry name" value="LysR_subst-bd"/>
</dbReference>
<dbReference type="InterPro" id="IPR036390">
    <property type="entry name" value="WH_DNA-bd_sf"/>
</dbReference>
<keyword evidence="8" id="KW-1185">Reference proteome</keyword>
<dbReference type="FunFam" id="1.10.10.10:FF:000001">
    <property type="entry name" value="LysR family transcriptional regulator"/>
    <property type="match status" value="1"/>
</dbReference>
<comment type="similarity">
    <text evidence="1">Belongs to the LysR transcriptional regulatory family.</text>
</comment>
<sequence length="308" mass="33587">MNLRQLKYFVKIVEVGGMTRAAQTLFVAQPALSQQIALLEAELGVRLLDRHVHGVMPTAEGELLYRHARTILRQVDNTRALLMQKDEDVTGKVSIGMPSSTGRVLALPLLQRVRDAYPGIVLEIVDVPSADLTGLASQGRVDMSITPDQTPKRGLQVLPVLLEEIYVILHPDVQVSADPMPLAELAQIPLILPSLPNTLRTRVEHVFQQARLEYKLAGEASTSAILIPAVKAGMAATLLPWSAVHEDVRAGALRLVRLPPPAFLRELSLCTSSSLPFTQAASKVRAICLALCQELVRSGQWAGSRMVD</sequence>
<proteinExistence type="inferred from homology"/>
<evidence type="ECO:0000313" key="7">
    <source>
        <dbReference type="EMBL" id="SAI71775.1"/>
    </source>
</evidence>
<evidence type="ECO:0000256" key="2">
    <source>
        <dbReference type="ARBA" id="ARBA00023015"/>
    </source>
</evidence>
<keyword evidence="3" id="KW-0238">DNA-binding</keyword>
<dbReference type="SUPFAM" id="SSF53850">
    <property type="entry name" value="Periplasmic binding protein-like II"/>
    <property type="match status" value="1"/>
</dbReference>
<organism evidence="7 8">
    <name type="scientific">Bordetella trematum</name>
    <dbReference type="NCBI Taxonomy" id="123899"/>
    <lineage>
        <taxon>Bacteria</taxon>
        <taxon>Pseudomonadati</taxon>
        <taxon>Pseudomonadota</taxon>
        <taxon>Betaproteobacteria</taxon>
        <taxon>Burkholderiales</taxon>
        <taxon>Alcaligenaceae</taxon>
        <taxon>Bordetella</taxon>
    </lineage>
</organism>
<dbReference type="PROSITE" id="PS50931">
    <property type="entry name" value="HTH_LYSR"/>
    <property type="match status" value="1"/>
</dbReference>
<feature type="domain" description="HTH lysR-type" evidence="6">
    <location>
        <begin position="1"/>
        <end position="58"/>
    </location>
</feature>
<evidence type="ECO:0000259" key="6">
    <source>
        <dbReference type="PROSITE" id="PS50931"/>
    </source>
</evidence>
<accession>A0A157Q141</accession>
<dbReference type="Gene3D" id="3.40.190.290">
    <property type="match status" value="1"/>
</dbReference>
<name>A0A157Q141_9BORD</name>
<dbReference type="GO" id="GO:0003700">
    <property type="term" value="F:DNA-binding transcription factor activity"/>
    <property type="evidence" value="ECO:0007669"/>
    <property type="project" value="InterPro"/>
</dbReference>
<evidence type="ECO:0000313" key="8">
    <source>
        <dbReference type="Proteomes" id="UP000076825"/>
    </source>
</evidence>
<dbReference type="AlphaFoldDB" id="A0A157Q141"/>
<keyword evidence="4" id="KW-0010">Activator</keyword>
<dbReference type="eggNOG" id="COG0583">
    <property type="taxonomic scope" value="Bacteria"/>
</dbReference>